<protein>
    <recommendedName>
        <fullName evidence="4">Type I restriction modification DNA specificity domain-containing protein</fullName>
    </recommendedName>
</protein>
<dbReference type="OrthoDB" id="2234796at2"/>
<dbReference type="InterPro" id="IPR000055">
    <property type="entry name" value="Restrct_endonuc_typeI_TRD"/>
</dbReference>
<accession>H8K6Z9</accession>
<organism evidence="5 6">
    <name type="scientific">Rickettsia australis (strain Cutlack)</name>
    <dbReference type="NCBI Taxonomy" id="1105110"/>
    <lineage>
        <taxon>Bacteria</taxon>
        <taxon>Pseudomonadati</taxon>
        <taxon>Pseudomonadota</taxon>
        <taxon>Alphaproteobacteria</taxon>
        <taxon>Rickettsiales</taxon>
        <taxon>Rickettsiaceae</taxon>
        <taxon>Rickettsieae</taxon>
        <taxon>Rickettsia</taxon>
        <taxon>spotted fever group</taxon>
    </lineage>
</organism>
<gene>
    <name evidence="5" type="ordered locus">MC5_03550</name>
</gene>
<dbReference type="InterPro" id="IPR044946">
    <property type="entry name" value="Restrct_endonuc_typeI_TRD_sf"/>
</dbReference>
<dbReference type="Proteomes" id="UP000007589">
    <property type="component" value="Chromosome"/>
</dbReference>
<dbReference type="GO" id="GO:0003677">
    <property type="term" value="F:DNA binding"/>
    <property type="evidence" value="ECO:0007669"/>
    <property type="project" value="UniProtKB-KW"/>
</dbReference>
<evidence type="ECO:0000313" key="5">
    <source>
        <dbReference type="EMBL" id="AFC71042.1"/>
    </source>
</evidence>
<dbReference type="AlphaFoldDB" id="H8K6Z9"/>
<dbReference type="EMBL" id="CP003338">
    <property type="protein sequence ID" value="AFC71042.1"/>
    <property type="molecule type" value="Genomic_DNA"/>
</dbReference>
<evidence type="ECO:0000256" key="1">
    <source>
        <dbReference type="ARBA" id="ARBA00010923"/>
    </source>
</evidence>
<dbReference type="KEGG" id="rau:MC5_03550"/>
<evidence type="ECO:0000259" key="4">
    <source>
        <dbReference type="Pfam" id="PF01420"/>
    </source>
</evidence>
<dbReference type="GO" id="GO:0009307">
    <property type="term" value="P:DNA restriction-modification system"/>
    <property type="evidence" value="ECO:0007669"/>
    <property type="project" value="UniProtKB-KW"/>
</dbReference>
<sequence length="56" mass="6508">MWLKTGSGLPNIQKPSIENYVVHIPSLEYQKRSANYLNSLCDALEIYKKELQLIKK</sequence>
<dbReference type="STRING" id="1105110.MC5_03550"/>
<comment type="similarity">
    <text evidence="1">Belongs to the type-I restriction system S methylase family.</text>
</comment>
<keyword evidence="6" id="KW-1185">Reference proteome</keyword>
<feature type="domain" description="Type I restriction modification DNA specificity" evidence="4">
    <location>
        <begin position="4"/>
        <end position="55"/>
    </location>
</feature>
<evidence type="ECO:0000313" key="6">
    <source>
        <dbReference type="Proteomes" id="UP000007589"/>
    </source>
</evidence>
<name>H8K6Z9_RICAC</name>
<dbReference type="SUPFAM" id="SSF116734">
    <property type="entry name" value="DNA methylase specificity domain"/>
    <property type="match status" value="1"/>
</dbReference>
<keyword evidence="3" id="KW-0238">DNA-binding</keyword>
<keyword evidence="2" id="KW-0680">Restriction system</keyword>
<dbReference type="HOGENOM" id="CLU_3011406_0_0_5"/>
<evidence type="ECO:0000256" key="3">
    <source>
        <dbReference type="ARBA" id="ARBA00023125"/>
    </source>
</evidence>
<proteinExistence type="inferred from homology"/>
<dbReference type="Pfam" id="PF01420">
    <property type="entry name" value="Methylase_S"/>
    <property type="match status" value="1"/>
</dbReference>
<reference evidence="6" key="1">
    <citation type="submission" date="2012-02" db="EMBL/GenBank/DDBJ databases">
        <title>Complete genome sequence of Rickettsia australis strain Cutlack.</title>
        <authorList>
            <person name="Johnson S.L."/>
            <person name="Munk A.C."/>
            <person name="Han S."/>
            <person name="Bruce D.C."/>
            <person name="Dasch G.A."/>
        </authorList>
    </citation>
    <scope>NUCLEOTIDE SEQUENCE [LARGE SCALE GENOMIC DNA]</scope>
    <source>
        <strain evidence="6">Cutlack</strain>
    </source>
</reference>
<evidence type="ECO:0000256" key="2">
    <source>
        <dbReference type="ARBA" id="ARBA00022747"/>
    </source>
</evidence>
<dbReference type="Gene3D" id="3.90.220.20">
    <property type="entry name" value="DNA methylase specificity domains"/>
    <property type="match status" value="1"/>
</dbReference>